<evidence type="ECO:0000256" key="3">
    <source>
        <dbReference type="ARBA" id="ARBA00022692"/>
    </source>
</evidence>
<gene>
    <name evidence="9" type="ORF">BOVATA_015390</name>
</gene>
<dbReference type="PANTHER" id="PTHR12677:SF59">
    <property type="entry name" value="GOLGI APPARATUS MEMBRANE PROTEIN TVP38-RELATED"/>
    <property type="match status" value="1"/>
</dbReference>
<dbReference type="Proteomes" id="UP000236319">
    <property type="component" value="Unassembled WGS sequence"/>
</dbReference>
<evidence type="ECO:0000256" key="2">
    <source>
        <dbReference type="ARBA" id="ARBA00022475"/>
    </source>
</evidence>
<reference evidence="9 10" key="1">
    <citation type="journal article" date="2017" name="BMC Genomics">
        <title>Whole-genome assembly of Babesia ovata and comparative genomics between closely related pathogens.</title>
        <authorList>
            <person name="Yamagishi J."/>
            <person name="Asada M."/>
            <person name="Hakimi H."/>
            <person name="Tanaka T.Q."/>
            <person name="Sugimoto C."/>
            <person name="Kawazu S."/>
        </authorList>
    </citation>
    <scope>NUCLEOTIDE SEQUENCE [LARGE SCALE GENOMIC DNA]</scope>
    <source>
        <strain evidence="9 10">Miyake</strain>
    </source>
</reference>
<dbReference type="InterPro" id="IPR032816">
    <property type="entry name" value="VTT_dom"/>
</dbReference>
<feature type="region of interest" description="Disordered" evidence="6">
    <location>
        <begin position="1"/>
        <end position="35"/>
    </location>
</feature>
<organism evidence="9 10">
    <name type="scientific">Babesia ovata</name>
    <dbReference type="NCBI Taxonomy" id="189622"/>
    <lineage>
        <taxon>Eukaryota</taxon>
        <taxon>Sar</taxon>
        <taxon>Alveolata</taxon>
        <taxon>Apicomplexa</taxon>
        <taxon>Aconoidasida</taxon>
        <taxon>Piroplasmida</taxon>
        <taxon>Babesiidae</taxon>
        <taxon>Babesia</taxon>
    </lineage>
</organism>
<keyword evidence="10" id="KW-1185">Reference proteome</keyword>
<keyword evidence="5 7" id="KW-0472">Membrane</keyword>
<feature type="transmembrane region" description="Helical" evidence="7">
    <location>
        <begin position="190"/>
        <end position="208"/>
    </location>
</feature>
<keyword evidence="3 7" id="KW-0812">Transmembrane</keyword>
<feature type="transmembrane region" description="Helical" evidence="7">
    <location>
        <begin position="108"/>
        <end position="138"/>
    </location>
</feature>
<evidence type="ECO:0000256" key="5">
    <source>
        <dbReference type="ARBA" id="ARBA00023136"/>
    </source>
</evidence>
<evidence type="ECO:0000256" key="1">
    <source>
        <dbReference type="ARBA" id="ARBA00004651"/>
    </source>
</evidence>
<evidence type="ECO:0000256" key="4">
    <source>
        <dbReference type="ARBA" id="ARBA00022989"/>
    </source>
</evidence>
<dbReference type="EMBL" id="BDSA01000002">
    <property type="protein sequence ID" value="GBE60046.1"/>
    <property type="molecule type" value="Genomic_DNA"/>
</dbReference>
<dbReference type="Pfam" id="PF09335">
    <property type="entry name" value="VTT_dom"/>
    <property type="match status" value="1"/>
</dbReference>
<dbReference type="GO" id="GO:0005886">
    <property type="term" value="C:plasma membrane"/>
    <property type="evidence" value="ECO:0007669"/>
    <property type="project" value="UniProtKB-SubCell"/>
</dbReference>
<dbReference type="InterPro" id="IPR015414">
    <property type="entry name" value="TMEM64"/>
</dbReference>
<dbReference type="RefSeq" id="XP_028866289.1">
    <property type="nucleotide sequence ID" value="XM_029010456.1"/>
</dbReference>
<evidence type="ECO:0000313" key="10">
    <source>
        <dbReference type="Proteomes" id="UP000236319"/>
    </source>
</evidence>
<proteinExistence type="predicted"/>
<feature type="transmembrane region" description="Helical" evidence="7">
    <location>
        <begin position="144"/>
        <end position="169"/>
    </location>
</feature>
<feature type="region of interest" description="Disordered" evidence="6">
    <location>
        <begin position="295"/>
        <end position="319"/>
    </location>
</feature>
<protein>
    <submittedName>
        <fullName evidence="9">SNARE associated Golgi protein</fullName>
    </submittedName>
</protein>
<feature type="domain" description="VTT" evidence="8">
    <location>
        <begin position="128"/>
        <end position="250"/>
    </location>
</feature>
<dbReference type="AlphaFoldDB" id="A0A2H6KAN7"/>
<keyword evidence="4 7" id="KW-1133">Transmembrane helix</keyword>
<keyword evidence="2" id="KW-1003">Cell membrane</keyword>
<feature type="compositionally biased region" description="Basic and acidic residues" evidence="6">
    <location>
        <begin position="396"/>
        <end position="416"/>
    </location>
</feature>
<name>A0A2H6KAN7_9APIC</name>
<feature type="region of interest" description="Disordered" evidence="6">
    <location>
        <begin position="358"/>
        <end position="416"/>
    </location>
</feature>
<dbReference type="PANTHER" id="PTHR12677">
    <property type="entry name" value="GOLGI APPARATUS MEMBRANE PROTEIN TVP38-RELATED"/>
    <property type="match status" value="1"/>
</dbReference>
<feature type="compositionally biased region" description="Basic and acidic residues" evidence="6">
    <location>
        <begin position="359"/>
        <end position="381"/>
    </location>
</feature>
<evidence type="ECO:0000256" key="7">
    <source>
        <dbReference type="SAM" id="Phobius"/>
    </source>
</evidence>
<dbReference type="OrthoDB" id="166803at2759"/>
<dbReference type="GeneID" id="39873816"/>
<accession>A0A2H6KAN7</accession>
<sequence>MDNPKMVRWQSRSHNGTPRGAHGKGRHHTTVITDPETFDNEGINDDVVSSAKRPLLEQFPLDPQPNPWLPRIIIGLWLVMTPLAIYYRKEITDFVRAVAVKGAEQGSLLYVYFVLLFILAVMCCVSLEIMIISGGFIFTHLHGHMAGVAIGTGLSFVAYFITMLICFLISRYVLKGIINRYLRHYKYYGALIRATELEGLSLVAMVRLSPFFPPTLVSYIFGSTNVSARHYCLASFAAIPSITFFTYIGSLIENISDETTFRSSEIEYRNRDVPDSIDPDNCRWRVLYIHGDEASPGAQPLPTAGGGRGERSGLDALQPPSAAYYSRINRVRGDDDDGSEGPIQCCSKAESRVLVLSAERLREVEPHDTTETNGEPNHETDATSNHDILGPFGLDGHLDDDSGYHESGRESDTEHE</sequence>
<dbReference type="VEuPathDB" id="PiroplasmaDB:BOVATA_015390"/>
<evidence type="ECO:0000259" key="8">
    <source>
        <dbReference type="Pfam" id="PF09335"/>
    </source>
</evidence>
<evidence type="ECO:0000313" key="9">
    <source>
        <dbReference type="EMBL" id="GBE60046.1"/>
    </source>
</evidence>
<evidence type="ECO:0000256" key="6">
    <source>
        <dbReference type="SAM" id="MobiDB-lite"/>
    </source>
</evidence>
<comment type="caution">
    <text evidence="9">The sequence shown here is derived from an EMBL/GenBank/DDBJ whole genome shotgun (WGS) entry which is preliminary data.</text>
</comment>
<feature type="transmembrane region" description="Helical" evidence="7">
    <location>
        <begin position="68"/>
        <end position="87"/>
    </location>
</feature>
<comment type="subcellular location">
    <subcellularLocation>
        <location evidence="1">Cell membrane</location>
        <topology evidence="1">Multi-pass membrane protein</topology>
    </subcellularLocation>
</comment>
<feature type="transmembrane region" description="Helical" evidence="7">
    <location>
        <begin position="228"/>
        <end position="252"/>
    </location>
</feature>